<name>A0ABQ4SXH5_9HYPH</name>
<evidence type="ECO:0000259" key="3">
    <source>
        <dbReference type="Pfam" id="PF18885"/>
    </source>
</evidence>
<dbReference type="Gene3D" id="2.30.30.100">
    <property type="match status" value="4"/>
</dbReference>
<evidence type="ECO:0000259" key="2">
    <source>
        <dbReference type="Pfam" id="PF17803"/>
    </source>
</evidence>
<feature type="domain" description="DUF5648" evidence="3">
    <location>
        <begin position="825"/>
        <end position="964"/>
    </location>
</feature>
<gene>
    <name evidence="4" type="ORF">AOPFMNJM_1697</name>
</gene>
<organism evidence="4 5">
    <name type="scientific">Methylobacterium jeotgali</name>
    <dbReference type="NCBI Taxonomy" id="381630"/>
    <lineage>
        <taxon>Bacteria</taxon>
        <taxon>Pseudomonadati</taxon>
        <taxon>Pseudomonadota</taxon>
        <taxon>Alphaproteobacteria</taxon>
        <taxon>Hyphomicrobiales</taxon>
        <taxon>Methylobacteriaceae</taxon>
        <taxon>Methylobacterium</taxon>
    </lineage>
</organism>
<dbReference type="SUPFAM" id="SSF69318">
    <property type="entry name" value="Integrin alpha N-terminal domain"/>
    <property type="match status" value="1"/>
</dbReference>
<dbReference type="InterPro" id="IPR013783">
    <property type="entry name" value="Ig-like_fold"/>
</dbReference>
<dbReference type="PANTHER" id="PTHR46580:SF2">
    <property type="entry name" value="MAM DOMAIN-CONTAINING PROTEIN"/>
    <property type="match status" value="1"/>
</dbReference>
<dbReference type="InterPro" id="IPR040853">
    <property type="entry name" value="RapA2_cadherin-like"/>
</dbReference>
<dbReference type="InterPro" id="IPR013517">
    <property type="entry name" value="FG-GAP"/>
</dbReference>
<reference evidence="4" key="2">
    <citation type="submission" date="2021-08" db="EMBL/GenBank/DDBJ databases">
        <authorList>
            <person name="Tani A."/>
            <person name="Ola A."/>
            <person name="Ogura Y."/>
            <person name="Katsura K."/>
            <person name="Hayashi T."/>
        </authorList>
    </citation>
    <scope>NUCLEOTIDE SEQUENCE</scope>
    <source>
        <strain evidence="4">LMG 23639</strain>
    </source>
</reference>
<dbReference type="PANTHER" id="PTHR46580">
    <property type="entry name" value="SENSOR KINASE-RELATED"/>
    <property type="match status" value="1"/>
</dbReference>
<dbReference type="InterPro" id="IPR028994">
    <property type="entry name" value="Integrin_alpha_N"/>
</dbReference>
<dbReference type="Gene3D" id="2.60.40.10">
    <property type="entry name" value="Immunoglobulins"/>
    <property type="match status" value="1"/>
</dbReference>
<evidence type="ECO:0008006" key="6">
    <source>
        <dbReference type="Google" id="ProtNLM"/>
    </source>
</evidence>
<reference evidence="4" key="1">
    <citation type="journal article" date="2021" name="Front. Microbiol.">
        <title>Comprehensive Comparative Genomics and Phenotyping of Methylobacterium Species.</title>
        <authorList>
            <person name="Alessa O."/>
            <person name="Ogura Y."/>
            <person name="Fujitani Y."/>
            <person name="Takami H."/>
            <person name="Hayashi T."/>
            <person name="Sahin N."/>
            <person name="Tani A."/>
        </authorList>
    </citation>
    <scope>NUCLEOTIDE SEQUENCE</scope>
    <source>
        <strain evidence="4">LMG 23639</strain>
    </source>
</reference>
<evidence type="ECO:0000313" key="5">
    <source>
        <dbReference type="Proteomes" id="UP001055102"/>
    </source>
</evidence>
<feature type="domain" description="RapA2 cadherin-like" evidence="2">
    <location>
        <begin position="718"/>
        <end position="788"/>
    </location>
</feature>
<dbReference type="InterPro" id="IPR043708">
    <property type="entry name" value="DUF5648"/>
</dbReference>
<proteinExistence type="predicted"/>
<dbReference type="Pfam" id="PF13517">
    <property type="entry name" value="FG-GAP_3"/>
    <property type="match status" value="4"/>
</dbReference>
<accession>A0ABQ4SXH5</accession>
<keyword evidence="5" id="KW-1185">Reference proteome</keyword>
<dbReference type="Pfam" id="PF18885">
    <property type="entry name" value="DUF5648"/>
    <property type="match status" value="1"/>
</dbReference>
<dbReference type="Proteomes" id="UP001055102">
    <property type="component" value="Unassembled WGS sequence"/>
</dbReference>
<sequence>MPSTFAVTGITTTTSSSGPALRAGDTLTLTLATAQSIDGVTLAGGVRPILTLSNGATATYAGYDAAGLRFTYTVAAGQDTAGLTVTDLDLKGATVAHASVFGFGTPTEYAAGAQTVSTYAVFAADVNGDGKADLVTANTRDNTVSVFLGNGNGTFQAKQDFATGNSPRTVVAADVDNDGKLDLVTADTSGSTANGYVSVLLGNGDGTFRVKQDFATGAGTSSAIAVDVNQDGKLDLVTTEKGRFSGDGTTVSVLLGNGDGTFQARQTYTVGNGPQDVKAADVNGDGKTDLVVANGYSDSVSVLLGNGDGTFQAKQDYAAGPSPFGITLKDVNGDGILDIVTPNLGTPNGVSVLLGNGNGTFQARQFYATNGPAASVSLADVNGDGKVDIVASTTTGNLSILLGNGDGTFQTKRDYGAGANSYAVTTADLNGDGLPDIASASLSTSTLAVRLNTSTQALGLDAASLTTAAGTSTHIAVDTSAPVLTLALTAGTGSDPVHGSRALPTNAGGSLVLNAAAFADGLHLGGTVSDANPGPGVRIALYASDGHSVPTRTATLSGGAYTLRVDASGTAGGADPALASALTDGTYVVVASTEDALGNAGFGTPRVLIVDTTADAGAAAALTLDATADGVLDAAEARAARFTVTGLDSDASAVATFTDGTRTATATIAANGAGTVDLTGLTGTVTASLAIADIHGNTAAATGNAVQVLAPPAGDTTPPALTADVAVGRGVATPLTGHLLANDTDASPLHLAEIRFGGATVAVPSTGSVQIAGAHGTLTVSADGSYSYQAAAHGGDVFTQTVLDAAGNAGRTTLSLGVDALTETAFRFFNTVSGDHMLTTSAAEAVQIAGMANYRAEGTSWASPDKAADTTDVFRFFNVLNGDHFYTTDAAERDVLLRSGSGYAYEGVAFQAYAEAGASGTQMLSRFLNTQTGQHHLALADEAAGIRQGAAGAHWIDEGNAFVVHTSLHDLLA</sequence>
<dbReference type="EMBL" id="BPQR01000027">
    <property type="protein sequence ID" value="GJE06381.1"/>
    <property type="molecule type" value="Genomic_DNA"/>
</dbReference>
<protein>
    <recommendedName>
        <fullName evidence="6">VCBS repeat-containing protein</fullName>
    </recommendedName>
</protein>
<keyword evidence="1" id="KW-0732">Signal</keyword>
<dbReference type="Pfam" id="PF17803">
    <property type="entry name" value="Cadherin_4"/>
    <property type="match status" value="1"/>
</dbReference>
<comment type="caution">
    <text evidence="4">The sequence shown here is derived from an EMBL/GenBank/DDBJ whole genome shotgun (WGS) entry which is preliminary data.</text>
</comment>
<dbReference type="RefSeq" id="WP_238275055.1">
    <property type="nucleotide sequence ID" value="NZ_BPQR01000027.1"/>
</dbReference>
<evidence type="ECO:0000256" key="1">
    <source>
        <dbReference type="ARBA" id="ARBA00022729"/>
    </source>
</evidence>
<evidence type="ECO:0000313" key="4">
    <source>
        <dbReference type="EMBL" id="GJE06381.1"/>
    </source>
</evidence>